<dbReference type="EMBL" id="BMGS01000016">
    <property type="protein sequence ID" value="GGG61325.1"/>
    <property type="molecule type" value="Genomic_DNA"/>
</dbReference>
<dbReference type="CDD" id="cd02042">
    <property type="entry name" value="ParAB_family"/>
    <property type="match status" value="1"/>
</dbReference>
<dbReference type="RefSeq" id="WP_188559795.1">
    <property type="nucleotide sequence ID" value="NZ_BMGS01000016.1"/>
</dbReference>
<feature type="domain" description="AAA" evidence="1">
    <location>
        <begin position="1"/>
        <end position="170"/>
    </location>
</feature>
<dbReference type="Pfam" id="PF13614">
    <property type="entry name" value="AAA_31"/>
    <property type="match status" value="1"/>
</dbReference>
<dbReference type="PANTHER" id="PTHR13696">
    <property type="entry name" value="P-LOOP CONTAINING NUCLEOSIDE TRIPHOSPHATE HYDROLASE"/>
    <property type="match status" value="1"/>
</dbReference>
<name>A0ABQ1X8F5_9BACT</name>
<dbReference type="InterPro" id="IPR027417">
    <property type="entry name" value="P-loop_NTPase"/>
</dbReference>
<dbReference type="SUPFAM" id="SSF52540">
    <property type="entry name" value="P-loop containing nucleoside triphosphate hydrolases"/>
    <property type="match status" value="1"/>
</dbReference>
<dbReference type="InterPro" id="IPR050678">
    <property type="entry name" value="DNA_Partitioning_ATPase"/>
</dbReference>
<dbReference type="PANTHER" id="PTHR13696:SF52">
    <property type="entry name" value="PARA FAMILY PROTEIN CT_582"/>
    <property type="match status" value="1"/>
</dbReference>
<dbReference type="InterPro" id="IPR025669">
    <property type="entry name" value="AAA_dom"/>
</dbReference>
<keyword evidence="3" id="KW-1185">Reference proteome</keyword>
<reference evidence="3" key="1">
    <citation type="journal article" date="2019" name="Int. J. Syst. Evol. Microbiol.">
        <title>The Global Catalogue of Microorganisms (GCM) 10K type strain sequencing project: providing services to taxonomists for standard genome sequencing and annotation.</title>
        <authorList>
            <consortium name="The Broad Institute Genomics Platform"/>
            <consortium name="The Broad Institute Genome Sequencing Center for Infectious Disease"/>
            <person name="Wu L."/>
            <person name="Ma J."/>
        </authorList>
    </citation>
    <scope>NUCLEOTIDE SEQUENCE [LARGE SCALE GENOMIC DNA]</scope>
    <source>
        <strain evidence="3">CGMCC 1.12990</strain>
    </source>
</reference>
<accession>A0ABQ1X8F5</accession>
<proteinExistence type="predicted"/>
<protein>
    <submittedName>
        <fullName evidence="2">Sporulation initiation inhibitor Soj</fullName>
    </submittedName>
</protein>
<evidence type="ECO:0000313" key="2">
    <source>
        <dbReference type="EMBL" id="GGG61325.1"/>
    </source>
</evidence>
<sequence length="254" mass="27701">MQVICISNNKGGTGKTTSTLCIGHALARIGNRVLLIDCDPQSNLTKSFDVLTTHHLDVVIDGRGSLADIARNVSPCLDLVPATPSIAGAEKVLGSRPEYPFFFRDALLKANYDFVLFDTAPTLSPLTIAALGASDAVFVPAQPDFFGYTGLVTLLDMVARIRANFNPKLRVGGVFFNKHHPSYRRKLHHQYVESMAEDADLKDLLMQTYIRENVALSEAQANGQSIFEWAPQSNGAADYEALTTEMIARLSVVS</sequence>
<dbReference type="Proteomes" id="UP000601361">
    <property type="component" value="Unassembled WGS sequence"/>
</dbReference>
<gene>
    <name evidence="2" type="ORF">GCM10011378_41690</name>
</gene>
<organism evidence="2 3">
    <name type="scientific">Hymenobacter glacieicola</name>
    <dbReference type="NCBI Taxonomy" id="1562124"/>
    <lineage>
        <taxon>Bacteria</taxon>
        <taxon>Pseudomonadati</taxon>
        <taxon>Bacteroidota</taxon>
        <taxon>Cytophagia</taxon>
        <taxon>Cytophagales</taxon>
        <taxon>Hymenobacteraceae</taxon>
        <taxon>Hymenobacter</taxon>
    </lineage>
</organism>
<dbReference type="Gene3D" id="3.40.50.300">
    <property type="entry name" value="P-loop containing nucleotide triphosphate hydrolases"/>
    <property type="match status" value="1"/>
</dbReference>
<evidence type="ECO:0000313" key="3">
    <source>
        <dbReference type="Proteomes" id="UP000601361"/>
    </source>
</evidence>
<evidence type="ECO:0000259" key="1">
    <source>
        <dbReference type="Pfam" id="PF13614"/>
    </source>
</evidence>
<comment type="caution">
    <text evidence="2">The sequence shown here is derived from an EMBL/GenBank/DDBJ whole genome shotgun (WGS) entry which is preliminary data.</text>
</comment>
<dbReference type="PIRSF" id="PIRSF009320">
    <property type="entry name" value="Nuc_binding_HP_1000"/>
    <property type="match status" value="1"/>
</dbReference>